<dbReference type="EMBL" id="JBGBPQ010000008">
    <property type="protein sequence ID" value="KAL1520581.1"/>
    <property type="molecule type" value="Genomic_DNA"/>
</dbReference>
<dbReference type="PANTHER" id="PTHR33835">
    <property type="entry name" value="YALI0C07656P"/>
    <property type="match status" value="1"/>
</dbReference>
<evidence type="ECO:0000313" key="2">
    <source>
        <dbReference type="Proteomes" id="UP001515480"/>
    </source>
</evidence>
<dbReference type="AlphaFoldDB" id="A0AB34JFI4"/>
<proteinExistence type="predicted"/>
<reference evidence="1 2" key="1">
    <citation type="journal article" date="2024" name="Science">
        <title>Giant polyketide synthase enzymes in the biosynthesis of giant marine polyether toxins.</title>
        <authorList>
            <person name="Fallon T.R."/>
            <person name="Shende V.V."/>
            <person name="Wierzbicki I.H."/>
            <person name="Pendleton A.L."/>
            <person name="Watervoot N.F."/>
            <person name="Auber R.P."/>
            <person name="Gonzalez D.J."/>
            <person name="Wisecaver J.H."/>
            <person name="Moore B.S."/>
        </authorList>
    </citation>
    <scope>NUCLEOTIDE SEQUENCE [LARGE SCALE GENOMIC DNA]</scope>
    <source>
        <strain evidence="1 2">12B1</strain>
    </source>
</reference>
<evidence type="ECO:0000313" key="1">
    <source>
        <dbReference type="EMBL" id="KAL1520581.1"/>
    </source>
</evidence>
<dbReference type="Pfam" id="PF14234">
    <property type="entry name" value="DUF4336"/>
    <property type="match status" value="1"/>
</dbReference>
<evidence type="ECO:0008006" key="3">
    <source>
        <dbReference type="Google" id="ProtNLM"/>
    </source>
</evidence>
<dbReference type="InterPro" id="IPR025638">
    <property type="entry name" value="DUF4336"/>
</dbReference>
<protein>
    <recommendedName>
        <fullName evidence="3">DUF4336 domain-containing protein</fullName>
    </recommendedName>
</protein>
<gene>
    <name evidence="1" type="ORF">AB1Y20_022157</name>
</gene>
<name>A0AB34JFI4_PRYPA</name>
<organism evidence="1 2">
    <name type="scientific">Prymnesium parvum</name>
    <name type="common">Toxic golden alga</name>
    <dbReference type="NCBI Taxonomy" id="97485"/>
    <lineage>
        <taxon>Eukaryota</taxon>
        <taxon>Haptista</taxon>
        <taxon>Haptophyta</taxon>
        <taxon>Prymnesiophyceae</taxon>
        <taxon>Prymnesiales</taxon>
        <taxon>Prymnesiaceae</taxon>
        <taxon>Prymnesium</taxon>
    </lineage>
</organism>
<sequence>MLGSLCCALALLRANAPFMRPASASAPSTEHHDVLRTLDRAAPFTRRGFFRLTSGTALTFGTLPALAADSSLTSSRRYAPLLSGPFDVPSAARATVREELVAGRVWTFDQVQGVIYVHVPVRMTVVKLDGGGLFVYAPVAPTIECLRLLSEVEAVHGPVRHILLPTLALEHKSFAGAFANARPKAQLWVAGAQYSFPLDLPLWAQGFPLNTKLLPNEGEPPPEWATQLPYRILGPLEEKSGKFQEVVCFDTATSSLLVTDLVVGIPTEAPAIVRENDERALLFHSRDSPADSPVKTTEALTIGWRKICLFALYFQSSPLAVTVTPDGSLLGATRFFRSAFPAEVPPDARALGWYGFIPWSWEPNWPDAFEKLRGNGKPLVAPILQVAVLNREPAKVLEFVERVANDFAFTSIVSCHFEPRLKAGPSDWSAAFDFLRKQPIGGSTARKPLPEADLAFLRSFEQQLVKLGSIRPAAPLA</sequence>
<accession>A0AB34JFI4</accession>
<comment type="caution">
    <text evidence="1">The sequence shown here is derived from an EMBL/GenBank/DDBJ whole genome shotgun (WGS) entry which is preliminary data.</text>
</comment>
<dbReference type="Proteomes" id="UP001515480">
    <property type="component" value="Unassembled WGS sequence"/>
</dbReference>
<dbReference type="PANTHER" id="PTHR33835:SF2">
    <property type="entry name" value="LYSINE-TRNA LIGASE"/>
    <property type="match status" value="1"/>
</dbReference>
<keyword evidence="2" id="KW-1185">Reference proteome</keyword>